<dbReference type="Ensembl" id="ENSCVAT00000014477.1">
    <property type="protein sequence ID" value="ENSCVAP00000000790.1"/>
    <property type="gene ID" value="ENSCVAG00000001730.1"/>
</dbReference>
<feature type="domain" description="Ig-like" evidence="3">
    <location>
        <begin position="14"/>
        <end position="99"/>
    </location>
</feature>
<reference evidence="4" key="1">
    <citation type="submission" date="2025-08" db="UniProtKB">
        <authorList>
            <consortium name="Ensembl"/>
        </authorList>
    </citation>
    <scope>IDENTIFICATION</scope>
</reference>
<keyword evidence="2" id="KW-1015">Disulfide bond</keyword>
<dbReference type="PANTHER" id="PTHR11481">
    <property type="entry name" value="IMMUNOGLOBULIN FC RECEPTOR"/>
    <property type="match status" value="1"/>
</dbReference>
<dbReference type="SMART" id="SM00409">
    <property type="entry name" value="IG"/>
    <property type="match status" value="3"/>
</dbReference>
<protein>
    <recommendedName>
        <fullName evidence="3">Ig-like domain-containing protein</fullName>
    </recommendedName>
</protein>
<dbReference type="GO" id="GO:0009897">
    <property type="term" value="C:external side of plasma membrane"/>
    <property type="evidence" value="ECO:0007669"/>
    <property type="project" value="TreeGrafter"/>
</dbReference>
<dbReference type="PROSITE" id="PS50835">
    <property type="entry name" value="IG_LIKE"/>
    <property type="match status" value="2"/>
</dbReference>
<dbReference type="InterPro" id="IPR007110">
    <property type="entry name" value="Ig-like_dom"/>
</dbReference>
<dbReference type="OMA" id="ITIQYTH"/>
<dbReference type="AlphaFoldDB" id="A0A3Q2FCX8"/>
<dbReference type="InterPro" id="IPR013783">
    <property type="entry name" value="Ig-like_fold"/>
</dbReference>
<evidence type="ECO:0000256" key="1">
    <source>
        <dbReference type="ARBA" id="ARBA00022729"/>
    </source>
</evidence>
<evidence type="ECO:0000256" key="2">
    <source>
        <dbReference type="ARBA" id="ARBA00023157"/>
    </source>
</evidence>
<dbReference type="PANTHER" id="PTHR11481:SF64">
    <property type="entry name" value="FC RECEPTOR-LIKE PROTEIN 4"/>
    <property type="match status" value="1"/>
</dbReference>
<keyword evidence="1" id="KW-0732">Signal</keyword>
<dbReference type="InterPro" id="IPR050488">
    <property type="entry name" value="Ig_Fc_receptor"/>
</dbReference>
<dbReference type="InterPro" id="IPR003599">
    <property type="entry name" value="Ig_sub"/>
</dbReference>
<dbReference type="InterPro" id="IPR003598">
    <property type="entry name" value="Ig_sub2"/>
</dbReference>
<evidence type="ECO:0000313" key="5">
    <source>
        <dbReference type="Proteomes" id="UP000265020"/>
    </source>
</evidence>
<sequence>WSDSFSLTVCDLRPVLSVSPSWLSPGASVTLSCEVKPQSAGWRFFWYKAIPDLSSRFYSFELLPNITNRTELNSYILHGQNHTAGYVCRAGRGDPADFTAYSEPKFIWFPAASLSVSPDRVQHFKSDSVSLSCEGNSTEWTVKWITEIGLLFDCFYMGNMNRSTCSNNMDWYHSGVYWCESGSGHFSNSVNITVKNINGTILVSPVHPVTEGDPVTLSCRYKEQKLLSNVFFYHNNKLIHNDSREELKISAVSKSDEGFYKCEHSGKESPQSWMAVRGERMKTFDRFYSGKPFKVILVIICCYFKCHLECIKL</sequence>
<dbReference type="GO" id="GO:0007166">
    <property type="term" value="P:cell surface receptor signaling pathway"/>
    <property type="evidence" value="ECO:0007669"/>
    <property type="project" value="TreeGrafter"/>
</dbReference>
<reference evidence="4" key="2">
    <citation type="submission" date="2025-09" db="UniProtKB">
        <authorList>
            <consortium name="Ensembl"/>
        </authorList>
    </citation>
    <scope>IDENTIFICATION</scope>
</reference>
<dbReference type="GO" id="GO:0004888">
    <property type="term" value="F:transmembrane signaling receptor activity"/>
    <property type="evidence" value="ECO:0007669"/>
    <property type="project" value="TreeGrafter"/>
</dbReference>
<dbReference type="GO" id="GO:0006955">
    <property type="term" value="P:immune response"/>
    <property type="evidence" value="ECO:0007669"/>
    <property type="project" value="TreeGrafter"/>
</dbReference>
<dbReference type="SMART" id="SM00408">
    <property type="entry name" value="IGc2"/>
    <property type="match status" value="1"/>
</dbReference>
<keyword evidence="5" id="KW-1185">Reference proteome</keyword>
<dbReference type="SUPFAM" id="SSF48726">
    <property type="entry name" value="Immunoglobulin"/>
    <property type="match status" value="3"/>
</dbReference>
<name>A0A3Q2FCX8_CYPVA</name>
<dbReference type="Pfam" id="PF13927">
    <property type="entry name" value="Ig_3"/>
    <property type="match status" value="1"/>
</dbReference>
<dbReference type="Gene3D" id="2.60.40.10">
    <property type="entry name" value="Immunoglobulins"/>
    <property type="match status" value="3"/>
</dbReference>
<accession>A0A3Q2FCX8</accession>
<dbReference type="InterPro" id="IPR036179">
    <property type="entry name" value="Ig-like_dom_sf"/>
</dbReference>
<feature type="domain" description="Ig-like" evidence="3">
    <location>
        <begin position="110"/>
        <end position="262"/>
    </location>
</feature>
<dbReference type="GeneTree" id="ENSGT00940000163711"/>
<dbReference type="Proteomes" id="UP000265020">
    <property type="component" value="Unassembled WGS sequence"/>
</dbReference>
<evidence type="ECO:0000313" key="4">
    <source>
        <dbReference type="Ensembl" id="ENSCVAP00000000790.1"/>
    </source>
</evidence>
<organism evidence="4 5">
    <name type="scientific">Cyprinodon variegatus</name>
    <name type="common">Sheepshead minnow</name>
    <dbReference type="NCBI Taxonomy" id="28743"/>
    <lineage>
        <taxon>Eukaryota</taxon>
        <taxon>Metazoa</taxon>
        <taxon>Chordata</taxon>
        <taxon>Craniata</taxon>
        <taxon>Vertebrata</taxon>
        <taxon>Euteleostomi</taxon>
        <taxon>Actinopterygii</taxon>
        <taxon>Neopterygii</taxon>
        <taxon>Teleostei</taxon>
        <taxon>Neoteleostei</taxon>
        <taxon>Acanthomorphata</taxon>
        <taxon>Ovalentaria</taxon>
        <taxon>Atherinomorphae</taxon>
        <taxon>Cyprinodontiformes</taxon>
        <taxon>Cyprinodontidae</taxon>
        <taxon>Cyprinodon</taxon>
    </lineage>
</organism>
<proteinExistence type="predicted"/>
<evidence type="ECO:0000259" key="3">
    <source>
        <dbReference type="PROSITE" id="PS50835"/>
    </source>
</evidence>